<dbReference type="InterPro" id="IPR044925">
    <property type="entry name" value="His-Me_finger_sf"/>
</dbReference>
<sequence length="191" mass="21774">MRKRLDTERVMRRIHAHLAPGSIPIHAPHLGACTMWTRTVNDAGYAILWTARRKLFVARWMFEQTHGPLLAGLEPDHLCHDPDYCPPGPDCPHRRCINLAHLKAATHRENTIRSGAPTGINARKEWCDGEFGPHDLSDPANVYVRPSRPHERECEPCRRQRHLKNIGTRREQTRRAIQTAGGHGTQMSLLD</sequence>
<organism evidence="1 2">
    <name type="scientific">Sinosporangium album</name>
    <dbReference type="NCBI Taxonomy" id="504805"/>
    <lineage>
        <taxon>Bacteria</taxon>
        <taxon>Bacillati</taxon>
        <taxon>Actinomycetota</taxon>
        <taxon>Actinomycetes</taxon>
        <taxon>Streptosporangiales</taxon>
        <taxon>Streptosporangiaceae</taxon>
        <taxon>Sinosporangium</taxon>
    </lineage>
</organism>
<gene>
    <name evidence="1" type="ORF">SAMN05421505_12087</name>
</gene>
<proteinExistence type="predicted"/>
<keyword evidence="2" id="KW-1185">Reference proteome</keyword>
<dbReference type="EMBL" id="FNCN01000020">
    <property type="protein sequence ID" value="SDH68883.1"/>
    <property type="molecule type" value="Genomic_DNA"/>
</dbReference>
<reference evidence="1 2" key="1">
    <citation type="submission" date="2016-10" db="EMBL/GenBank/DDBJ databases">
        <authorList>
            <person name="de Groot N.N."/>
        </authorList>
    </citation>
    <scope>NUCLEOTIDE SEQUENCE [LARGE SCALE GENOMIC DNA]</scope>
    <source>
        <strain evidence="1 2">CPCC 201354</strain>
    </source>
</reference>
<dbReference type="OrthoDB" id="9802901at2"/>
<protein>
    <recommendedName>
        <fullName evidence="3">HNH endonuclease</fullName>
    </recommendedName>
</protein>
<dbReference type="RefSeq" id="WP_093172251.1">
    <property type="nucleotide sequence ID" value="NZ_FNCN01000020.1"/>
</dbReference>
<evidence type="ECO:0000313" key="1">
    <source>
        <dbReference type="EMBL" id="SDH68883.1"/>
    </source>
</evidence>
<accession>A0A1G8EG40</accession>
<evidence type="ECO:0000313" key="2">
    <source>
        <dbReference type="Proteomes" id="UP000198923"/>
    </source>
</evidence>
<dbReference type="Proteomes" id="UP000198923">
    <property type="component" value="Unassembled WGS sequence"/>
</dbReference>
<name>A0A1G8EG40_9ACTN</name>
<dbReference type="AlphaFoldDB" id="A0A1G8EG40"/>
<dbReference type="STRING" id="504805.SAMN05421505_12087"/>
<dbReference type="SUPFAM" id="SSF54060">
    <property type="entry name" value="His-Me finger endonucleases"/>
    <property type="match status" value="1"/>
</dbReference>
<evidence type="ECO:0008006" key="3">
    <source>
        <dbReference type="Google" id="ProtNLM"/>
    </source>
</evidence>